<dbReference type="RefSeq" id="WP_013173677.1">
    <property type="nucleotide sequence ID" value="NC_014219.1"/>
</dbReference>
<protein>
    <submittedName>
        <fullName evidence="2">Beta-lactamase domain protein</fullName>
    </submittedName>
</protein>
<dbReference type="KEGG" id="bse:Bsel_2772"/>
<dbReference type="Gene3D" id="3.60.15.10">
    <property type="entry name" value="Ribonuclease Z/Hydroxyacylglutathione hydrolase-like"/>
    <property type="match status" value="1"/>
</dbReference>
<accession>D6XYJ5</accession>
<dbReference type="InterPro" id="IPR050662">
    <property type="entry name" value="Sec-metab_biosynth-thioest"/>
</dbReference>
<name>D6XYJ5_BACIE</name>
<dbReference type="SUPFAM" id="SSF56281">
    <property type="entry name" value="Metallo-hydrolase/oxidoreductase"/>
    <property type="match status" value="1"/>
</dbReference>
<dbReference type="InterPro" id="IPR036866">
    <property type="entry name" value="RibonucZ/Hydroxyglut_hydro"/>
</dbReference>
<dbReference type="SMART" id="SM00849">
    <property type="entry name" value="Lactamase_B"/>
    <property type="match status" value="1"/>
</dbReference>
<dbReference type="Pfam" id="PF00753">
    <property type="entry name" value="Lactamase_B"/>
    <property type="match status" value="1"/>
</dbReference>
<feature type="domain" description="Metallo-beta-lactamase" evidence="1">
    <location>
        <begin position="25"/>
        <end position="237"/>
    </location>
</feature>
<reference evidence="2" key="1">
    <citation type="submission" date="2009-10" db="EMBL/GenBank/DDBJ databases">
        <title>Complete sequence of Bacillus selenitireducens MLS10.</title>
        <authorList>
            <consortium name="US DOE Joint Genome Institute"/>
            <person name="Lucas S."/>
            <person name="Copeland A."/>
            <person name="Lapidus A."/>
            <person name="Glavina del Rio T."/>
            <person name="Dalin E."/>
            <person name="Tice H."/>
            <person name="Bruce D."/>
            <person name="Goodwin L."/>
            <person name="Pitluck S."/>
            <person name="Sims D."/>
            <person name="Brettin T."/>
            <person name="Detter J.C."/>
            <person name="Han C."/>
            <person name="Larimer F."/>
            <person name="Land M."/>
            <person name="Hauser L."/>
            <person name="Kyrpides N."/>
            <person name="Ovchinnikova G."/>
            <person name="Stolz J."/>
        </authorList>
    </citation>
    <scope>NUCLEOTIDE SEQUENCE [LARGE SCALE GENOMIC DNA]</scope>
    <source>
        <strain evidence="2">MLS10</strain>
    </source>
</reference>
<sequence length="326" mass="36903">MTDSWMDSKNQIKPITIDTPFQVGPVNVYLIFSDALILVDTGPATTEARSQLHAGLKKHGVSIKDLDLLLLTHHHPDHMGMTAEVAEYATVAGHHRLAPWLSEDQAFIKDRIAFLQAFYEKHGMEDEVIRAVQNQNHAYMSYVEAAPLEIPLDEGDTLDGLRDWHILETLGHAQTHLSLMRDADRTMVAGDHIIRHISSNALLEAPYERDGKRPRTLLQYREGMMKCRAASKIYSGHGDPVEEPAALIDRRLHEQEKKAAYIRSLIGTEALTATEITRRMYKGLYERQPGLTFSETLGHLDLLEEGKQVKLTEEDGLWLYHQSVNL</sequence>
<dbReference type="PANTHER" id="PTHR23131">
    <property type="entry name" value="ENDORIBONUCLEASE LACTB2"/>
    <property type="match status" value="1"/>
</dbReference>
<evidence type="ECO:0000259" key="1">
    <source>
        <dbReference type="SMART" id="SM00849"/>
    </source>
</evidence>
<keyword evidence="3" id="KW-1185">Reference proteome</keyword>
<dbReference type="InterPro" id="IPR001279">
    <property type="entry name" value="Metallo-B-lactamas"/>
</dbReference>
<dbReference type="HOGENOM" id="CLU_048478_0_2_9"/>
<dbReference type="OrthoDB" id="2971563at2"/>
<gene>
    <name evidence="2" type="ordered locus">Bsel_2772</name>
</gene>
<organism evidence="2 3">
    <name type="scientific">Bacillus selenitireducens (strain ATCC 700615 / DSM 15326 / MLS10)</name>
    <dbReference type="NCBI Taxonomy" id="439292"/>
    <lineage>
        <taxon>Bacteria</taxon>
        <taxon>Bacillati</taxon>
        <taxon>Bacillota</taxon>
        <taxon>Bacilli</taxon>
        <taxon>Bacillales</taxon>
        <taxon>Bacillaceae</taxon>
        <taxon>Salisediminibacterium</taxon>
    </lineage>
</organism>
<dbReference type="STRING" id="439292.Bsel_2772"/>
<dbReference type="eggNOG" id="COG0491">
    <property type="taxonomic scope" value="Bacteria"/>
</dbReference>
<evidence type="ECO:0000313" key="2">
    <source>
        <dbReference type="EMBL" id="ADI00264.1"/>
    </source>
</evidence>
<evidence type="ECO:0000313" key="3">
    <source>
        <dbReference type="Proteomes" id="UP000000271"/>
    </source>
</evidence>
<proteinExistence type="predicted"/>
<dbReference type="EMBL" id="CP001791">
    <property type="protein sequence ID" value="ADI00264.1"/>
    <property type="molecule type" value="Genomic_DNA"/>
</dbReference>
<dbReference type="AlphaFoldDB" id="D6XYJ5"/>
<dbReference type="Proteomes" id="UP000000271">
    <property type="component" value="Chromosome"/>
</dbReference>
<dbReference type="PANTHER" id="PTHR23131:SF4">
    <property type="entry name" value="METALLO-BETA-LACTAMASE SUPERFAMILY POTEIN"/>
    <property type="match status" value="1"/>
</dbReference>